<reference evidence="1" key="1">
    <citation type="submission" date="2022-11" db="EMBL/GenBank/DDBJ databases">
        <authorList>
            <person name="Morgan W.R."/>
            <person name="Tartar A."/>
        </authorList>
    </citation>
    <scope>NUCLEOTIDE SEQUENCE</scope>
    <source>
        <strain evidence="1">ARSEF 373</strain>
    </source>
</reference>
<dbReference type="AlphaFoldDB" id="A0AAV2YII0"/>
<proteinExistence type="predicted"/>
<accession>A0AAV2YII0</accession>
<organism evidence="1 2">
    <name type="scientific">Lagenidium giganteum</name>
    <dbReference type="NCBI Taxonomy" id="4803"/>
    <lineage>
        <taxon>Eukaryota</taxon>
        <taxon>Sar</taxon>
        <taxon>Stramenopiles</taxon>
        <taxon>Oomycota</taxon>
        <taxon>Peronosporomycetes</taxon>
        <taxon>Pythiales</taxon>
        <taxon>Pythiaceae</taxon>
    </lineage>
</organism>
<dbReference type="Proteomes" id="UP001146120">
    <property type="component" value="Unassembled WGS sequence"/>
</dbReference>
<evidence type="ECO:0000313" key="2">
    <source>
        <dbReference type="Proteomes" id="UP001146120"/>
    </source>
</evidence>
<gene>
    <name evidence="1" type="ORF">N0F65_010118</name>
</gene>
<name>A0AAV2YII0_9STRA</name>
<keyword evidence="2" id="KW-1185">Reference proteome</keyword>
<evidence type="ECO:0000313" key="1">
    <source>
        <dbReference type="EMBL" id="DAZ93916.1"/>
    </source>
</evidence>
<comment type="caution">
    <text evidence="1">The sequence shown here is derived from an EMBL/GenBank/DDBJ whole genome shotgun (WGS) entry which is preliminary data.</text>
</comment>
<reference evidence="1" key="2">
    <citation type="journal article" date="2023" name="Microbiol Resour">
        <title>Decontamination and Annotation of the Draft Genome Sequence of the Oomycete Lagenidium giganteum ARSEF 373.</title>
        <authorList>
            <person name="Morgan W.R."/>
            <person name="Tartar A."/>
        </authorList>
    </citation>
    <scope>NUCLEOTIDE SEQUENCE</scope>
    <source>
        <strain evidence="1">ARSEF 373</strain>
    </source>
</reference>
<sequence>MKLTNVLHVPQLDRKLLSIAALVAKGANVQFKLDSRCPSTEAWGAVCSGRWYEIHG</sequence>
<protein>
    <submittedName>
        <fullName evidence="1">Uncharacterized protein</fullName>
    </submittedName>
</protein>
<dbReference type="EMBL" id="DAKRPA010000282">
    <property type="protein sequence ID" value="DAZ93916.1"/>
    <property type="molecule type" value="Genomic_DNA"/>
</dbReference>